<sequence length="270" mass="31529">MSSIIKRSNIVLGKNIVTLDYNNKKLPPKPFVPDEYYEDDDEDGEFVESTYKSVDDESEYYEEDNQNDYEEKDDKEYEAGNILVKARKEANNIIEQAYAQIDAERAKLEEDIKKQAQQEIEKLDAMEKEAHEKAEQILEGANQEKINMLENLEPEVTNVINNLIRHIIGYEIKNEIKWLSYLVKHMLQQQSLIKPFEVNVSKDLYERLDQIEIDKVENLGKGIKVVPNLYLKDDDIIVQTDMGEICYNITEGMERVIKDIEMVNLIEESI</sequence>
<dbReference type="EMBL" id="LJHD01000024">
    <property type="protein sequence ID" value="ONI46363.1"/>
    <property type="molecule type" value="Genomic_DNA"/>
</dbReference>
<protein>
    <submittedName>
        <fullName evidence="1">Uncharacterized protein</fullName>
    </submittedName>
</protein>
<accession>A0ACC8XJD9</accession>
<name>A0ACC8XJD9_9FIRM</name>
<gene>
    <name evidence="1" type="ORF">AN640_00900</name>
</gene>
<reference evidence="1" key="1">
    <citation type="submission" date="2016-08" db="EMBL/GenBank/DDBJ databases">
        <authorList>
            <person name="Ngugi D.K."/>
            <person name="Miyake S."/>
            <person name="Stingl U."/>
        </authorList>
    </citation>
    <scope>NUCLEOTIDE SEQUENCE</scope>
    <source>
        <strain evidence="1">SCG-D08WGA-EpuloA1</strain>
    </source>
</reference>
<proteinExistence type="predicted"/>
<organism evidence="1 2">
    <name type="scientific">Candidatus Epulonipiscium fishelsonii</name>
    <dbReference type="NCBI Taxonomy" id="77094"/>
    <lineage>
        <taxon>Bacteria</taxon>
        <taxon>Bacillati</taxon>
        <taxon>Bacillota</taxon>
        <taxon>Clostridia</taxon>
        <taxon>Lachnospirales</taxon>
        <taxon>Lachnospiraceae</taxon>
        <taxon>Candidatus Epulonipiscium</taxon>
    </lineage>
</organism>
<dbReference type="Proteomes" id="UP000188637">
    <property type="component" value="Unassembled WGS sequence"/>
</dbReference>
<keyword evidence="2" id="KW-1185">Reference proteome</keyword>
<evidence type="ECO:0000313" key="1">
    <source>
        <dbReference type="EMBL" id="ONI46363.1"/>
    </source>
</evidence>
<evidence type="ECO:0000313" key="2">
    <source>
        <dbReference type="Proteomes" id="UP000188637"/>
    </source>
</evidence>
<comment type="caution">
    <text evidence="1">The sequence shown here is derived from an EMBL/GenBank/DDBJ whole genome shotgun (WGS) entry which is preliminary data.</text>
</comment>